<dbReference type="Proteomes" id="UP000433181">
    <property type="component" value="Unassembled WGS sequence"/>
</dbReference>
<sequence>MASVLYGITREKLYLTGYGIVLLGSLLTTTMFKIPYAPKLLILLGLLLIISKMLWFDSYIYREVFLGSVVCLLGALIFFFTREIDFLLYVLVLLGAKGISFRKIIKVFVLMNCMTLFLSFVASRLDVIEDLVYVDRAGYVFERNSFGMVYPTNFAAHICFLMLGILYLLGDKIKKFHLLCCFILMIFVYAFCHTRLDCGCMLIAILAFSVCRGWLKTNGFKCSNGVMIAFFKKYGMYIMPLFAFVIMGLAYIYTPDNFILKELNNILSQRLNLGHKGLLDYPVTLFGQHIKFLGNGGTLAPFSQVYFFIDCSYQNILMRYGVLGLLAVFLFNRSAWKKCTDNKYMLVVLVVVAINGVVAHHIWEIAYNPFFLASTAFLDRENASFTCNYREFFVK</sequence>
<accession>A0A6I2UCV5</accession>
<feature type="transmembrane region" description="Helical" evidence="1">
    <location>
        <begin position="176"/>
        <end position="192"/>
    </location>
</feature>
<feature type="transmembrane region" description="Helical" evidence="1">
    <location>
        <begin position="344"/>
        <end position="363"/>
    </location>
</feature>
<feature type="transmembrane region" description="Helical" evidence="1">
    <location>
        <begin position="236"/>
        <end position="254"/>
    </location>
</feature>
<feature type="transmembrane region" description="Helical" evidence="1">
    <location>
        <begin position="198"/>
        <end position="215"/>
    </location>
</feature>
<keyword evidence="1" id="KW-0812">Transmembrane</keyword>
<proteinExistence type="predicted"/>
<dbReference type="EMBL" id="VUNR01000001">
    <property type="protein sequence ID" value="MSU07569.1"/>
    <property type="molecule type" value="Genomic_DNA"/>
</dbReference>
<keyword evidence="1" id="KW-1133">Transmembrane helix</keyword>
<evidence type="ECO:0008006" key="4">
    <source>
        <dbReference type="Google" id="ProtNLM"/>
    </source>
</evidence>
<feature type="transmembrane region" description="Helical" evidence="1">
    <location>
        <begin position="108"/>
        <end position="128"/>
    </location>
</feature>
<keyword evidence="3" id="KW-1185">Reference proteome</keyword>
<comment type="caution">
    <text evidence="2">The sequence shown here is derived from an EMBL/GenBank/DDBJ whole genome shotgun (WGS) entry which is preliminary data.</text>
</comment>
<feature type="transmembrane region" description="Helical" evidence="1">
    <location>
        <begin position="40"/>
        <end position="56"/>
    </location>
</feature>
<name>A0A6I2UCV5_9FIRM</name>
<feature type="transmembrane region" description="Helical" evidence="1">
    <location>
        <begin position="148"/>
        <end position="169"/>
    </location>
</feature>
<protein>
    <recommendedName>
        <fullName evidence="4">Polymerase</fullName>
    </recommendedName>
</protein>
<evidence type="ECO:0000313" key="3">
    <source>
        <dbReference type="Proteomes" id="UP000433181"/>
    </source>
</evidence>
<gene>
    <name evidence="2" type="ORF">FYJ84_00960</name>
</gene>
<dbReference type="GeneID" id="96777478"/>
<organism evidence="2 3">
    <name type="scientific">Anaerovibrio slackiae</name>
    <dbReference type="NCBI Taxonomy" id="2652309"/>
    <lineage>
        <taxon>Bacteria</taxon>
        <taxon>Bacillati</taxon>
        <taxon>Bacillota</taxon>
        <taxon>Negativicutes</taxon>
        <taxon>Selenomonadales</taxon>
        <taxon>Selenomonadaceae</taxon>
        <taxon>Anaerovibrio</taxon>
    </lineage>
</organism>
<dbReference type="RefSeq" id="WP_154405197.1">
    <property type="nucleotide sequence ID" value="NZ_VUNR01000001.1"/>
</dbReference>
<reference evidence="2 3" key="1">
    <citation type="submission" date="2019-08" db="EMBL/GenBank/DDBJ databases">
        <title>In-depth cultivation of the pig gut microbiome towards novel bacterial diversity and tailored functional studies.</title>
        <authorList>
            <person name="Wylensek D."/>
            <person name="Hitch T.C.A."/>
            <person name="Clavel T."/>
        </authorList>
    </citation>
    <scope>NUCLEOTIDE SEQUENCE [LARGE SCALE GENOMIC DNA]</scope>
    <source>
        <strain evidence="2 3">WCA-693-APC-5D-A</strain>
    </source>
</reference>
<feature type="transmembrane region" description="Helical" evidence="1">
    <location>
        <begin position="12"/>
        <end position="34"/>
    </location>
</feature>
<feature type="transmembrane region" description="Helical" evidence="1">
    <location>
        <begin position="63"/>
        <end position="80"/>
    </location>
</feature>
<dbReference type="AlphaFoldDB" id="A0A6I2UCV5"/>
<evidence type="ECO:0000313" key="2">
    <source>
        <dbReference type="EMBL" id="MSU07569.1"/>
    </source>
</evidence>
<feature type="transmembrane region" description="Helical" evidence="1">
    <location>
        <begin position="316"/>
        <end position="332"/>
    </location>
</feature>
<feature type="transmembrane region" description="Helical" evidence="1">
    <location>
        <begin position="86"/>
        <end position="101"/>
    </location>
</feature>
<evidence type="ECO:0000256" key="1">
    <source>
        <dbReference type="SAM" id="Phobius"/>
    </source>
</evidence>
<keyword evidence="1" id="KW-0472">Membrane</keyword>